<evidence type="ECO:0000313" key="17">
    <source>
        <dbReference type="EMBL" id="QNN74800.1"/>
    </source>
</evidence>
<dbReference type="GO" id="GO:0008408">
    <property type="term" value="F:3'-5' exonuclease activity"/>
    <property type="evidence" value="ECO:0007669"/>
    <property type="project" value="UniProtKB-UniRule"/>
</dbReference>
<dbReference type="Pfam" id="PF02811">
    <property type="entry name" value="PHP"/>
    <property type="match status" value="2"/>
</dbReference>
<dbReference type="RefSeq" id="WP_187528635.1">
    <property type="nucleotide sequence ID" value="NZ_CP060724.1"/>
</dbReference>
<dbReference type="InterPro" id="IPR006308">
    <property type="entry name" value="Pol_III_a_PolC-type_gram_pos"/>
</dbReference>
<keyword evidence="18" id="KW-1185">Reference proteome</keyword>
<evidence type="ECO:0000256" key="3">
    <source>
        <dbReference type="ARBA" id="ARBA00022490"/>
    </source>
</evidence>
<dbReference type="Pfam" id="PF00929">
    <property type="entry name" value="RNase_T"/>
    <property type="match status" value="1"/>
</dbReference>
<dbReference type="Gene3D" id="1.10.150.870">
    <property type="match status" value="1"/>
</dbReference>
<evidence type="ECO:0000256" key="1">
    <source>
        <dbReference type="ARBA" id="ARBA00003452"/>
    </source>
</evidence>
<dbReference type="InterPro" id="IPR004805">
    <property type="entry name" value="DnaE2/DnaE/PolC"/>
</dbReference>
<name>A0A7G9T3X5_9LACO</name>
<dbReference type="NCBIfam" id="NF001688">
    <property type="entry name" value="PRK00448.1"/>
    <property type="match status" value="1"/>
</dbReference>
<dbReference type="PANTHER" id="PTHR32294:SF5">
    <property type="entry name" value="DNA POLYMERASE III POLC-TYPE"/>
    <property type="match status" value="1"/>
</dbReference>
<keyword evidence="10 13" id="KW-0239">DNA-directed DNA polymerase</keyword>
<dbReference type="SUPFAM" id="SSF50249">
    <property type="entry name" value="Nucleic acid-binding proteins"/>
    <property type="match status" value="1"/>
</dbReference>
<dbReference type="HAMAP" id="MF_00356">
    <property type="entry name" value="DNApol_PolC"/>
    <property type="match status" value="1"/>
</dbReference>
<dbReference type="InterPro" id="IPR029460">
    <property type="entry name" value="DNAPol_HHH"/>
</dbReference>
<dbReference type="InterPro" id="IPR024754">
    <property type="entry name" value="DNA_PolC-like_N_II"/>
</dbReference>
<dbReference type="InterPro" id="IPR006054">
    <property type="entry name" value="DnaQ"/>
</dbReference>
<dbReference type="Gene3D" id="1.10.150.700">
    <property type="entry name" value="PolC, middle finger domain"/>
    <property type="match status" value="1"/>
</dbReference>
<proteinExistence type="inferred from homology"/>
<dbReference type="InterPro" id="IPR013520">
    <property type="entry name" value="Ribonucl_H"/>
</dbReference>
<feature type="domain" description="Polymerase/histidinol phosphatase N-terminal" evidence="16">
    <location>
        <begin position="349"/>
        <end position="462"/>
    </location>
</feature>
<evidence type="ECO:0000259" key="15">
    <source>
        <dbReference type="SMART" id="SM00479"/>
    </source>
</evidence>
<dbReference type="CDD" id="cd07435">
    <property type="entry name" value="PHP_PolIIIA_POLC"/>
    <property type="match status" value="1"/>
</dbReference>
<dbReference type="Gene3D" id="6.10.140.1510">
    <property type="match status" value="1"/>
</dbReference>
<dbReference type="InterPro" id="IPR044923">
    <property type="entry name" value="PolC_middle_finger_sf"/>
</dbReference>
<dbReference type="GO" id="GO:0006261">
    <property type="term" value="P:DNA-templated DNA replication"/>
    <property type="evidence" value="ECO:0007669"/>
    <property type="project" value="UniProtKB-UniRule"/>
</dbReference>
<dbReference type="InterPro" id="IPR012337">
    <property type="entry name" value="RNaseH-like_sf"/>
</dbReference>
<dbReference type="GO" id="GO:0005737">
    <property type="term" value="C:cytoplasm"/>
    <property type="evidence" value="ECO:0007669"/>
    <property type="project" value="UniProtKB-SubCell"/>
</dbReference>
<comment type="similarity">
    <text evidence="13">Belongs to the DNA polymerase type-C family. PolC subfamily.</text>
</comment>
<dbReference type="CDD" id="cd06127">
    <property type="entry name" value="DEDDh"/>
    <property type="match status" value="1"/>
</dbReference>
<gene>
    <name evidence="13" type="primary">polC</name>
    <name evidence="17" type="ORF">H9L19_05155</name>
</gene>
<dbReference type="InterPro" id="IPR012340">
    <property type="entry name" value="NA-bd_OB-fold"/>
</dbReference>
<dbReference type="Pfam" id="PF14579">
    <property type="entry name" value="HHH_6"/>
    <property type="match status" value="1"/>
</dbReference>
<keyword evidence="5 13" id="KW-0548">Nucleotidyltransferase</keyword>
<dbReference type="Gene3D" id="3.20.20.140">
    <property type="entry name" value="Metal-dependent hydrolases"/>
    <property type="match status" value="2"/>
</dbReference>
<dbReference type="Gene3D" id="2.40.50.140">
    <property type="entry name" value="Nucleic acid-binding proteins"/>
    <property type="match status" value="1"/>
</dbReference>
<dbReference type="InterPro" id="IPR011708">
    <property type="entry name" value="DNA_pol3_alpha_NTPase_dom"/>
</dbReference>
<dbReference type="Proteomes" id="UP000515800">
    <property type="component" value="Chromosome"/>
</dbReference>
<dbReference type="EC" id="2.7.7.7" evidence="2 13"/>
<comment type="catalytic activity">
    <reaction evidence="11 13">
        <text>DNA(n) + a 2'-deoxyribonucleoside 5'-triphosphate = DNA(n+1) + diphosphate</text>
        <dbReference type="Rhea" id="RHEA:22508"/>
        <dbReference type="Rhea" id="RHEA-COMP:17339"/>
        <dbReference type="Rhea" id="RHEA-COMP:17340"/>
        <dbReference type="ChEBI" id="CHEBI:33019"/>
        <dbReference type="ChEBI" id="CHEBI:61560"/>
        <dbReference type="ChEBI" id="CHEBI:173112"/>
        <dbReference type="EC" id="2.7.7.7"/>
    </reaction>
</comment>
<dbReference type="NCBIfam" id="TIGR00573">
    <property type="entry name" value="dnaq"/>
    <property type="match status" value="1"/>
</dbReference>
<dbReference type="Gene3D" id="3.30.420.10">
    <property type="entry name" value="Ribonuclease H-like superfamily/Ribonuclease H"/>
    <property type="match status" value="1"/>
</dbReference>
<accession>A0A7G9T3X5</accession>
<dbReference type="EMBL" id="CP060724">
    <property type="protein sequence ID" value="QNN74800.1"/>
    <property type="molecule type" value="Genomic_DNA"/>
</dbReference>
<feature type="domain" description="Exonuclease" evidence="15">
    <location>
        <begin position="480"/>
        <end position="647"/>
    </location>
</feature>
<keyword evidence="7 13" id="KW-0540">Nuclease</keyword>
<dbReference type="KEGG" id="wdi:H9L19_05155"/>
<evidence type="ECO:0000256" key="10">
    <source>
        <dbReference type="ARBA" id="ARBA00022932"/>
    </source>
</evidence>
<evidence type="ECO:0000256" key="7">
    <source>
        <dbReference type="ARBA" id="ARBA00022722"/>
    </source>
</evidence>
<dbReference type="PANTHER" id="PTHR32294">
    <property type="entry name" value="DNA POLYMERASE III SUBUNIT ALPHA"/>
    <property type="match status" value="1"/>
</dbReference>
<feature type="region of interest" description="Disordered" evidence="14">
    <location>
        <begin position="199"/>
        <end position="220"/>
    </location>
</feature>
<keyword evidence="6 13" id="KW-0235">DNA replication</keyword>
<evidence type="ECO:0000256" key="8">
    <source>
        <dbReference type="ARBA" id="ARBA00022801"/>
    </source>
</evidence>
<dbReference type="InterPro" id="IPR040982">
    <property type="entry name" value="DNA_pol3_finger"/>
</dbReference>
<dbReference type="Gene3D" id="3.30.1900.20">
    <property type="match status" value="2"/>
</dbReference>
<reference evidence="17 18" key="1">
    <citation type="submission" date="2020-08" db="EMBL/GenBank/DDBJ databases">
        <title>Genome sequence of Weissella diestrammenae KACC 16890T.</title>
        <authorList>
            <person name="Hyun D.-W."/>
            <person name="Bae J.-W."/>
        </authorList>
    </citation>
    <scope>NUCLEOTIDE SEQUENCE [LARGE SCALE GENOMIC DNA]</scope>
    <source>
        <strain evidence="17 18">KACC 16890</strain>
    </source>
</reference>
<evidence type="ECO:0000256" key="2">
    <source>
        <dbReference type="ARBA" id="ARBA00012417"/>
    </source>
</evidence>
<evidence type="ECO:0000313" key="18">
    <source>
        <dbReference type="Proteomes" id="UP000515800"/>
    </source>
</evidence>
<dbReference type="FunFam" id="3.30.420.10:FF:000045">
    <property type="entry name" value="3'-5' exonuclease DinG"/>
    <property type="match status" value="1"/>
</dbReference>
<keyword evidence="9 13" id="KW-0269">Exonuclease</keyword>
<feature type="compositionally biased region" description="Basic and acidic residues" evidence="14">
    <location>
        <begin position="201"/>
        <end position="216"/>
    </location>
</feature>
<dbReference type="SMART" id="SM00481">
    <property type="entry name" value="POLIIIAc"/>
    <property type="match status" value="1"/>
</dbReference>
<dbReference type="Pfam" id="PF07733">
    <property type="entry name" value="DNA_pol3_alpha"/>
    <property type="match status" value="1"/>
</dbReference>
<dbReference type="NCBIfam" id="TIGR01405">
    <property type="entry name" value="polC_Gram_pos"/>
    <property type="match status" value="1"/>
</dbReference>
<evidence type="ECO:0000259" key="16">
    <source>
        <dbReference type="SMART" id="SM00481"/>
    </source>
</evidence>
<dbReference type="SUPFAM" id="SSF53098">
    <property type="entry name" value="Ribonuclease H-like"/>
    <property type="match status" value="1"/>
</dbReference>
<dbReference type="InterPro" id="IPR036397">
    <property type="entry name" value="RNaseH_sf"/>
</dbReference>
<comment type="subcellular location">
    <subcellularLocation>
        <location evidence="13">Cytoplasm</location>
    </subcellularLocation>
</comment>
<dbReference type="InterPro" id="IPR028112">
    <property type="entry name" value="DNA_PolC-type_N_I"/>
</dbReference>
<evidence type="ECO:0000256" key="5">
    <source>
        <dbReference type="ARBA" id="ARBA00022695"/>
    </source>
</evidence>
<dbReference type="CDD" id="cd04484">
    <property type="entry name" value="polC_OBF"/>
    <property type="match status" value="1"/>
</dbReference>
<keyword evidence="4 13" id="KW-0808">Transferase</keyword>
<dbReference type="GO" id="GO:0003887">
    <property type="term" value="F:DNA-directed DNA polymerase activity"/>
    <property type="evidence" value="ECO:0007669"/>
    <property type="project" value="UniProtKB-UniRule"/>
</dbReference>
<organism evidence="17 18">
    <name type="scientific">Weissella diestrammenae</name>
    <dbReference type="NCBI Taxonomy" id="1162633"/>
    <lineage>
        <taxon>Bacteria</taxon>
        <taxon>Bacillati</taxon>
        <taxon>Bacillota</taxon>
        <taxon>Bacilli</taxon>
        <taxon>Lactobacillales</taxon>
        <taxon>Lactobacillaceae</taxon>
        <taxon>Weissella</taxon>
    </lineage>
</organism>
<comment type="function">
    <text evidence="1 13">Required for replicative DNA synthesis. This DNA polymerase also exhibits 3' to 5' exonuclease activity.</text>
</comment>
<dbReference type="Pfam" id="PF14480">
    <property type="entry name" value="DNA_pol3_a_NI"/>
    <property type="match status" value="1"/>
</dbReference>
<evidence type="ECO:0000256" key="6">
    <source>
        <dbReference type="ARBA" id="ARBA00022705"/>
    </source>
</evidence>
<keyword evidence="3 13" id="KW-0963">Cytoplasm</keyword>
<evidence type="ECO:0000256" key="11">
    <source>
        <dbReference type="ARBA" id="ARBA00049244"/>
    </source>
</evidence>
<dbReference type="SMART" id="SM00479">
    <property type="entry name" value="EXOIII"/>
    <property type="match status" value="1"/>
</dbReference>
<evidence type="ECO:0000256" key="14">
    <source>
        <dbReference type="SAM" id="MobiDB-lite"/>
    </source>
</evidence>
<dbReference type="InterPro" id="IPR003141">
    <property type="entry name" value="Pol/His_phosphatase_N"/>
</dbReference>
<evidence type="ECO:0000256" key="9">
    <source>
        <dbReference type="ARBA" id="ARBA00022839"/>
    </source>
</evidence>
<sequence length="1524" mass="170291">MHLSGEEQFKILAQQLNLKEIPQGLIAAKLKKLVVHENSKQWEFNIELPALPDVKEVALFSQQLTATFQQIATTHFQFHLHEQPALEEVVRYWAWILQQHQNESGAFRPAFEHVAAEVIEGNILLRFDSQFWLNYAQTTGMALIGASYRQLGIQDELPFKLVLDEQMAQDSMAHLLDQKAEDERILAQQARENLVAQRAGALERQKESEKNEDAQKSRVRSKVTAHAIGKGIPSGVLVSKMAEVTMEADLVTFEGYVFDSEIRELKSGRKLAILKMSDYTDSFILKKFLNQEAEEPWLDSLKNGGWYRVRGNIREDSFSHDLTMMFRDIEEIPGKKARKDTYDGAEKRVDLQVHSIMSTMDATSAISEYINTAASWGMRALAVTDTAGAQAFPEASSTASKVNAKLLTHATHAYAQQQGEKIADDDELKAFQKAHLDDIKTFAQMNGDYFKMIYGVEINLVDDGTLFALNTDDTNLDDAEYVVFDVETTGLAPRYDKVIQLSAVKMQKGNVIDEFDEYINPHEALSPIIMEITHITDNDLRQARSEAEVFADFQKFYGDAILVGHNVIDFDIPMVDEALKRNQMTPLTNVVIDTLPLARFLHPEMRRFTLGTLAKKLGIPLEHAHNAIYDATATGHVARQLLQDARERYGVTTANQLNEHINDGEPWRHERPKRATVLVKNQTGVKNLYKLISDSNVKYLDRMPRTPRSLLEKYREGLIVGTGDASGEFFETLERKGKAAATKLAEYYDYIEVQPPANYSQELAREMIKGEERLHEILTDAVEIGHELGKPVVVSGDAHYLDPEDAIYRKILINSQGGANMLNRYPLPDVHFRTTAELLADFSFLGEQTAQEIVVHNTNVVADQIESVEAIKSGNYPPNMPTAEQEIRDKTYTTAYAMYGKPLPLQIEARIERELASIIGNGFAVIYLVAQRLVAKSNKDGYLVGSRGSVGSSLVALLAGITEVNALAPHYYSRAGDYVEFVDPRVYGSGYSIPMKNSPLDESPLIGDGHNIPFETFLGFKGNKVPDIDLNFSGDYQPFAHNYMKSLFGENNVFRAGTIATVADKTAFGYVKAYERDLNEAVRKQKQKDLGIQNLEDVHLSEEEVVSFKTAEIERLAAGATGVKRTTGQHPAGILIVPDDMEIYDFTPIQFPADDVKAKWKTTHFDFHSIHDNILKMDILGHDDPTMIRALQDMSGIDPKTIPMNDEGVMSLFQSPDVLGVKADDIFSKTGTLGVPEFGTAFVRGMLQETNPKSYADLLQISGLSHGTDVWRGNADELIQRGLADISTVIGTRDKIMTDLINEGVNPESAFQIMEKVRKGKGVSDAYQAELRTAGVQEWYIDSLKKIQYMFPLAHAAAYVLMALRIAYFKVYFPTLYYAAYFSVRASNFDIVTMARGSQALKGRITEIHGQGLDASAKDRDLVTVLEIANEATERGINFGMVDLYQSDSEQWVISGDTLIAPFNAVPSLGDNVAKRIIAARADGEFLSKEDLAKRGGVSQTLMQFFEDNGVVDGMSDENQMALF</sequence>
<keyword evidence="8 13" id="KW-0378">Hydrolase</keyword>
<protein>
    <recommendedName>
        <fullName evidence="12 13">DNA polymerase III PolC-type</fullName>
        <shortName evidence="13">PolIII</shortName>
        <ecNumber evidence="2 13">2.7.7.7</ecNumber>
    </recommendedName>
</protein>
<evidence type="ECO:0000256" key="13">
    <source>
        <dbReference type="HAMAP-Rule" id="MF_00356"/>
    </source>
</evidence>
<dbReference type="InterPro" id="IPR004013">
    <property type="entry name" value="PHP_dom"/>
</dbReference>
<dbReference type="Pfam" id="PF17657">
    <property type="entry name" value="DNA_pol3_finger"/>
    <property type="match status" value="1"/>
</dbReference>
<evidence type="ECO:0000256" key="12">
    <source>
        <dbReference type="ARBA" id="ARBA00070925"/>
    </source>
</evidence>
<dbReference type="Pfam" id="PF11490">
    <property type="entry name" value="DNA_pol3_a_NII"/>
    <property type="match status" value="1"/>
</dbReference>
<evidence type="ECO:0000256" key="4">
    <source>
        <dbReference type="ARBA" id="ARBA00022679"/>
    </source>
</evidence>
<dbReference type="GO" id="GO:0003677">
    <property type="term" value="F:DNA binding"/>
    <property type="evidence" value="ECO:0007669"/>
    <property type="project" value="UniProtKB-UniRule"/>
</dbReference>